<keyword evidence="1" id="KW-0732">Signal</keyword>
<proteinExistence type="predicted"/>
<accession>A0A226DJZ2</accession>
<protein>
    <submittedName>
        <fullName evidence="2">Exodeoxyribonuclease 7 large subunit</fullName>
    </submittedName>
</protein>
<dbReference type="OrthoDB" id="8293118at2759"/>
<feature type="signal peptide" evidence="1">
    <location>
        <begin position="1"/>
        <end position="19"/>
    </location>
</feature>
<dbReference type="AlphaFoldDB" id="A0A226DJZ2"/>
<gene>
    <name evidence="2" type="ORF">Fcan01_20687</name>
</gene>
<comment type="caution">
    <text evidence="2">The sequence shown here is derived from an EMBL/GenBank/DDBJ whole genome shotgun (WGS) entry which is preliminary data.</text>
</comment>
<evidence type="ECO:0000313" key="2">
    <source>
        <dbReference type="EMBL" id="OXA44496.1"/>
    </source>
</evidence>
<dbReference type="EMBL" id="LNIX01000019">
    <property type="protein sequence ID" value="OXA44496.1"/>
    <property type="molecule type" value="Genomic_DNA"/>
</dbReference>
<name>A0A226DJZ2_FOLCA</name>
<evidence type="ECO:0000313" key="3">
    <source>
        <dbReference type="Proteomes" id="UP000198287"/>
    </source>
</evidence>
<dbReference type="Proteomes" id="UP000198287">
    <property type="component" value="Unassembled WGS sequence"/>
</dbReference>
<feature type="chain" id="PRO_5012058972" evidence="1">
    <location>
        <begin position="20"/>
        <end position="146"/>
    </location>
</feature>
<organism evidence="2 3">
    <name type="scientific">Folsomia candida</name>
    <name type="common">Springtail</name>
    <dbReference type="NCBI Taxonomy" id="158441"/>
    <lineage>
        <taxon>Eukaryota</taxon>
        <taxon>Metazoa</taxon>
        <taxon>Ecdysozoa</taxon>
        <taxon>Arthropoda</taxon>
        <taxon>Hexapoda</taxon>
        <taxon>Collembola</taxon>
        <taxon>Entomobryomorpha</taxon>
        <taxon>Isotomoidea</taxon>
        <taxon>Isotomidae</taxon>
        <taxon>Proisotominae</taxon>
        <taxon>Folsomia</taxon>
    </lineage>
</organism>
<keyword evidence="3" id="KW-1185">Reference proteome</keyword>
<evidence type="ECO:0000256" key="1">
    <source>
        <dbReference type="SAM" id="SignalP"/>
    </source>
</evidence>
<sequence length="146" mass="15709">MQKAFAILLAFGVLAAVNAGVVDPAFRCGGLATQLQLRISDCEGYCRLMPGTLYNCENDFMPSSASPSLTLRVEICMNAGFCTVIINTELPNSSVQPGFVYTAKYSVVPNDILSGQTVEFRASILHTDSLRIEVCVAADIDILQLP</sequence>
<reference evidence="2 3" key="1">
    <citation type="submission" date="2015-12" db="EMBL/GenBank/DDBJ databases">
        <title>The genome of Folsomia candida.</title>
        <authorList>
            <person name="Faddeeva A."/>
            <person name="Derks M.F."/>
            <person name="Anvar Y."/>
            <person name="Smit S."/>
            <person name="Van Straalen N."/>
            <person name="Roelofs D."/>
        </authorList>
    </citation>
    <scope>NUCLEOTIDE SEQUENCE [LARGE SCALE GENOMIC DNA]</scope>
    <source>
        <strain evidence="2 3">VU population</strain>
        <tissue evidence="2">Whole body</tissue>
    </source>
</reference>